<gene>
    <name evidence="10" type="ORF">GUJ93_ZPchr0001g31376</name>
</gene>
<dbReference type="GO" id="GO:0005524">
    <property type="term" value="F:ATP binding"/>
    <property type="evidence" value="ECO:0007669"/>
    <property type="project" value="UniProtKB-KW"/>
</dbReference>
<dbReference type="PANTHER" id="PTHR11946:SF109">
    <property type="entry name" value="VALINE--TRNA LIGASE"/>
    <property type="match status" value="1"/>
</dbReference>
<evidence type="ECO:0000256" key="6">
    <source>
        <dbReference type="ARBA" id="ARBA00022917"/>
    </source>
</evidence>
<protein>
    <recommendedName>
        <fullName evidence="2">valine--tRNA ligase</fullName>
        <ecNumber evidence="2">6.1.1.9</ecNumber>
    </recommendedName>
    <alternativeName>
        <fullName evidence="8">Valyl-tRNA synthetase</fullName>
    </alternativeName>
</protein>
<comment type="caution">
    <text evidence="10">The sequence shown here is derived from an EMBL/GenBank/DDBJ whole genome shotgun (WGS) entry which is preliminary data.</text>
</comment>
<dbReference type="EC" id="6.1.1.9" evidence="2"/>
<proteinExistence type="inferred from homology"/>
<keyword evidence="11" id="KW-1185">Reference proteome</keyword>
<evidence type="ECO:0000256" key="3">
    <source>
        <dbReference type="ARBA" id="ARBA00022598"/>
    </source>
</evidence>
<dbReference type="GO" id="GO:0005829">
    <property type="term" value="C:cytosol"/>
    <property type="evidence" value="ECO:0007669"/>
    <property type="project" value="TreeGrafter"/>
</dbReference>
<dbReference type="EMBL" id="JAAALK010000288">
    <property type="protein sequence ID" value="KAG8052976.1"/>
    <property type="molecule type" value="Genomic_DNA"/>
</dbReference>
<keyword evidence="7" id="KW-0030">Aminoacyl-tRNA synthetase</keyword>
<dbReference type="GO" id="GO:0004832">
    <property type="term" value="F:valine-tRNA ligase activity"/>
    <property type="evidence" value="ECO:0007669"/>
    <property type="project" value="UniProtKB-EC"/>
</dbReference>
<reference evidence="10" key="1">
    <citation type="journal article" date="2021" name="bioRxiv">
        <title>Whole Genome Assembly and Annotation of Northern Wild Rice, Zizania palustris L., Supports a Whole Genome Duplication in the Zizania Genus.</title>
        <authorList>
            <person name="Haas M."/>
            <person name="Kono T."/>
            <person name="Macchietto M."/>
            <person name="Millas R."/>
            <person name="McGilp L."/>
            <person name="Shao M."/>
            <person name="Duquette J."/>
            <person name="Hirsch C.N."/>
            <person name="Kimball J."/>
        </authorList>
    </citation>
    <scope>NUCLEOTIDE SEQUENCE</scope>
    <source>
        <tissue evidence="10">Fresh leaf tissue</tissue>
    </source>
</reference>
<reference evidence="10" key="2">
    <citation type="submission" date="2021-02" db="EMBL/GenBank/DDBJ databases">
        <authorList>
            <person name="Kimball J.A."/>
            <person name="Haas M.W."/>
            <person name="Macchietto M."/>
            <person name="Kono T."/>
            <person name="Duquette J."/>
            <person name="Shao M."/>
        </authorList>
    </citation>
    <scope>NUCLEOTIDE SEQUENCE</scope>
    <source>
        <tissue evidence="10">Fresh leaf tissue</tissue>
    </source>
</reference>
<evidence type="ECO:0000259" key="9">
    <source>
        <dbReference type="Pfam" id="PF00133"/>
    </source>
</evidence>
<dbReference type="OrthoDB" id="1711980at2759"/>
<evidence type="ECO:0000256" key="4">
    <source>
        <dbReference type="ARBA" id="ARBA00022741"/>
    </source>
</evidence>
<keyword evidence="4" id="KW-0547">Nucleotide-binding</keyword>
<keyword evidence="5" id="KW-0067">ATP-binding</keyword>
<keyword evidence="3" id="KW-0436">Ligase</keyword>
<dbReference type="Pfam" id="PF00133">
    <property type="entry name" value="tRNA-synt_1"/>
    <property type="match status" value="1"/>
</dbReference>
<dbReference type="InterPro" id="IPR002300">
    <property type="entry name" value="aa-tRNA-synth_Ia"/>
</dbReference>
<dbReference type="AlphaFoldDB" id="A0A8J5RFX3"/>
<evidence type="ECO:0000256" key="5">
    <source>
        <dbReference type="ARBA" id="ARBA00022840"/>
    </source>
</evidence>
<keyword evidence="6" id="KW-0648">Protein biosynthesis</keyword>
<comment type="similarity">
    <text evidence="1">Belongs to the class-I aminoacyl-tRNA synthetase family.</text>
</comment>
<evidence type="ECO:0000256" key="1">
    <source>
        <dbReference type="ARBA" id="ARBA00005594"/>
    </source>
</evidence>
<evidence type="ECO:0000256" key="2">
    <source>
        <dbReference type="ARBA" id="ARBA00013169"/>
    </source>
</evidence>
<dbReference type="Proteomes" id="UP000729402">
    <property type="component" value="Unassembled WGS sequence"/>
</dbReference>
<dbReference type="InterPro" id="IPR002303">
    <property type="entry name" value="Valyl-tRNA_ligase"/>
</dbReference>
<evidence type="ECO:0000313" key="10">
    <source>
        <dbReference type="EMBL" id="KAG8052976.1"/>
    </source>
</evidence>
<accession>A0A8J5RFX3</accession>
<dbReference type="GO" id="GO:0006438">
    <property type="term" value="P:valyl-tRNA aminoacylation"/>
    <property type="evidence" value="ECO:0007669"/>
    <property type="project" value="InterPro"/>
</dbReference>
<evidence type="ECO:0000256" key="7">
    <source>
        <dbReference type="ARBA" id="ARBA00023146"/>
    </source>
</evidence>
<feature type="domain" description="Aminoacyl-tRNA synthetase class Ia" evidence="9">
    <location>
        <begin position="9"/>
        <end position="84"/>
    </location>
</feature>
<name>A0A8J5RFX3_ZIZPA</name>
<dbReference type="PANTHER" id="PTHR11946">
    <property type="entry name" value="VALYL-TRNA SYNTHETASES"/>
    <property type="match status" value="1"/>
</dbReference>
<evidence type="ECO:0000313" key="11">
    <source>
        <dbReference type="Proteomes" id="UP000729402"/>
    </source>
</evidence>
<sequence length="86" mass="9717">MDCYKSQVLPPPNVTGALQIGHALTVAIEDAMIRWRRMSGYSAPWVPGVDHAGIATQVVVEKKLMCERNLTRHDIRREEFVSEVLK</sequence>
<evidence type="ECO:0000256" key="8">
    <source>
        <dbReference type="ARBA" id="ARBA00029936"/>
    </source>
</evidence>
<organism evidence="10 11">
    <name type="scientific">Zizania palustris</name>
    <name type="common">Northern wild rice</name>
    <dbReference type="NCBI Taxonomy" id="103762"/>
    <lineage>
        <taxon>Eukaryota</taxon>
        <taxon>Viridiplantae</taxon>
        <taxon>Streptophyta</taxon>
        <taxon>Embryophyta</taxon>
        <taxon>Tracheophyta</taxon>
        <taxon>Spermatophyta</taxon>
        <taxon>Magnoliopsida</taxon>
        <taxon>Liliopsida</taxon>
        <taxon>Poales</taxon>
        <taxon>Poaceae</taxon>
        <taxon>BOP clade</taxon>
        <taxon>Oryzoideae</taxon>
        <taxon>Oryzeae</taxon>
        <taxon>Zizaniinae</taxon>
        <taxon>Zizania</taxon>
    </lineage>
</organism>